<protein>
    <submittedName>
        <fullName evidence="1">Uncharacterized protein</fullName>
    </submittedName>
</protein>
<dbReference type="EMBL" id="DTMZ01000004">
    <property type="protein sequence ID" value="HGD12561.1"/>
    <property type="molecule type" value="Genomic_DNA"/>
</dbReference>
<organism evidence="1">
    <name type="scientific">candidate division WOR-3 bacterium</name>
    <dbReference type="NCBI Taxonomy" id="2052148"/>
    <lineage>
        <taxon>Bacteria</taxon>
        <taxon>Bacteria division WOR-3</taxon>
    </lineage>
</organism>
<proteinExistence type="predicted"/>
<name>A0A7V3PS98_UNCW3</name>
<evidence type="ECO:0000313" key="1">
    <source>
        <dbReference type="EMBL" id="HGD12561.1"/>
    </source>
</evidence>
<dbReference type="AlphaFoldDB" id="A0A7V3PS98"/>
<gene>
    <name evidence="1" type="ORF">ENX16_00535</name>
</gene>
<comment type="caution">
    <text evidence="1">The sequence shown here is derived from an EMBL/GenBank/DDBJ whole genome shotgun (WGS) entry which is preliminary data.</text>
</comment>
<accession>A0A7V3PS98</accession>
<sequence>MLKGKLRDAPDYLETWGTYKGVIELYTQENGILLTGACVDIVELYSYLLPSIARAYPDQELYHGKIIIPQYETEKELLKLEIRLFLENNSSLMQRVEAARTA</sequence>
<reference evidence="1" key="1">
    <citation type="journal article" date="2020" name="mSystems">
        <title>Genome- and Community-Level Interaction Insights into Carbon Utilization and Element Cycling Functions of Hydrothermarchaeota in Hydrothermal Sediment.</title>
        <authorList>
            <person name="Zhou Z."/>
            <person name="Liu Y."/>
            <person name="Xu W."/>
            <person name="Pan J."/>
            <person name="Luo Z.H."/>
            <person name="Li M."/>
        </authorList>
    </citation>
    <scope>NUCLEOTIDE SEQUENCE [LARGE SCALE GENOMIC DNA]</scope>
    <source>
        <strain evidence="1">SpSt-914</strain>
    </source>
</reference>